<keyword evidence="2" id="KW-1185">Reference proteome</keyword>
<dbReference type="HOGENOM" id="CLU_2050449_0_0_1"/>
<name>K5XBG1_PHACS</name>
<organism evidence="1 2">
    <name type="scientific">Phanerochaete carnosa (strain HHB-10118-sp)</name>
    <name type="common">White-rot fungus</name>
    <name type="synonym">Peniophora carnosa</name>
    <dbReference type="NCBI Taxonomy" id="650164"/>
    <lineage>
        <taxon>Eukaryota</taxon>
        <taxon>Fungi</taxon>
        <taxon>Dikarya</taxon>
        <taxon>Basidiomycota</taxon>
        <taxon>Agaricomycotina</taxon>
        <taxon>Agaricomycetes</taxon>
        <taxon>Polyporales</taxon>
        <taxon>Phanerochaetaceae</taxon>
        <taxon>Phanerochaete</taxon>
    </lineage>
</organism>
<proteinExistence type="predicted"/>
<sequence>MRVAIRNGAARLVYGGDGLWRALALSTPLDKASKAALSDWLARIATSAQTRSAGSPTGSMAASFTDSDPQVLVVDDGQFGSDAATYLKHLGDGHFVAKKNTRVSDSWRARYDVFLFERDG</sequence>
<dbReference type="KEGG" id="pco:PHACADRAFT_189421"/>
<gene>
    <name evidence="1" type="ORF">PHACADRAFT_189421</name>
</gene>
<protein>
    <submittedName>
        <fullName evidence="1">Uncharacterized protein</fullName>
    </submittedName>
</protein>
<evidence type="ECO:0000313" key="2">
    <source>
        <dbReference type="Proteomes" id="UP000008370"/>
    </source>
</evidence>
<evidence type="ECO:0000313" key="1">
    <source>
        <dbReference type="EMBL" id="EKM60287.1"/>
    </source>
</evidence>
<dbReference type="InParanoid" id="K5XBG1"/>
<dbReference type="EMBL" id="JH930468">
    <property type="protein sequence ID" value="EKM60287.1"/>
    <property type="molecule type" value="Genomic_DNA"/>
</dbReference>
<dbReference type="GeneID" id="18910577"/>
<dbReference type="AlphaFoldDB" id="K5XBG1"/>
<dbReference type="RefSeq" id="XP_007389758.1">
    <property type="nucleotide sequence ID" value="XM_007389696.1"/>
</dbReference>
<dbReference type="Proteomes" id="UP000008370">
    <property type="component" value="Unassembled WGS sequence"/>
</dbReference>
<reference evidence="1 2" key="1">
    <citation type="journal article" date="2012" name="BMC Genomics">
        <title>Comparative genomics of the white-rot fungi, Phanerochaete carnosa and P. chrysosporium, to elucidate the genetic basis of the distinct wood types they colonize.</title>
        <authorList>
            <person name="Suzuki H."/>
            <person name="MacDonald J."/>
            <person name="Syed K."/>
            <person name="Salamov A."/>
            <person name="Hori C."/>
            <person name="Aerts A."/>
            <person name="Henrissat B."/>
            <person name="Wiebenga A."/>
            <person name="vanKuyk P.A."/>
            <person name="Barry K."/>
            <person name="Lindquist E."/>
            <person name="LaButti K."/>
            <person name="Lapidus A."/>
            <person name="Lucas S."/>
            <person name="Coutinho P."/>
            <person name="Gong Y."/>
            <person name="Samejima M."/>
            <person name="Mahadevan R."/>
            <person name="Abou-Zaid M."/>
            <person name="de Vries R.P."/>
            <person name="Igarashi K."/>
            <person name="Yadav J.S."/>
            <person name="Grigoriev I.V."/>
            <person name="Master E.R."/>
        </authorList>
    </citation>
    <scope>NUCLEOTIDE SEQUENCE [LARGE SCALE GENOMIC DNA]</scope>
    <source>
        <strain evidence="1 2">HHB-10118-sp</strain>
    </source>
</reference>
<accession>K5XBG1</accession>